<protein>
    <submittedName>
        <fullName evidence="2">Uncharacterized protein</fullName>
    </submittedName>
</protein>
<evidence type="ECO:0000256" key="1">
    <source>
        <dbReference type="SAM" id="MobiDB-lite"/>
    </source>
</evidence>
<sequence length="339" mass="38218">MTFSLDEIVNTVVKHSLSNRRPRGEKKALAVAEKAPNDSTDSIILKHGKDVWSAYYAATHATHLQQGFGGKADLTSKLRFLEKQDVDTRETFANRLAQKMNEPDTNEPDTNEPTRSPAKRPRTTDHNITDSIQPRTTTNGTDTLSDIVRAYDPQQIPDHNLPIGDVYLGASLEEAKKLFNKDFWDTIKRVPSKENPHELTADVSIIFHQDFNLHMFGCQVEIGITNVMLSHTVLKLYDASIRCVGGFVSALLPGGCLIEPGDGGFTLRRCRRDLSVIFEGDLYQGVCSSPIYMKEGRQARDYTEAVSIRIQRREEHGATIIVHVAEFWATRMMQNLYKR</sequence>
<dbReference type="HOGENOM" id="CLU_028279_1_0_1"/>
<dbReference type="EMBL" id="JH658463">
    <property type="protein sequence ID" value="EXK79714.1"/>
    <property type="molecule type" value="Genomic_DNA"/>
</dbReference>
<keyword evidence="3" id="KW-1185">Reference proteome</keyword>
<gene>
    <name evidence="2" type="ORF">FOQG_15739</name>
</gene>
<accession>X0BMP0</accession>
<dbReference type="AlphaFoldDB" id="X0BMP0"/>
<feature type="region of interest" description="Disordered" evidence="1">
    <location>
        <begin position="96"/>
        <end position="144"/>
    </location>
</feature>
<organism evidence="2 3">
    <name type="scientific">Fusarium oxysporum f. sp. raphani 54005</name>
    <dbReference type="NCBI Taxonomy" id="1089458"/>
    <lineage>
        <taxon>Eukaryota</taxon>
        <taxon>Fungi</taxon>
        <taxon>Dikarya</taxon>
        <taxon>Ascomycota</taxon>
        <taxon>Pezizomycotina</taxon>
        <taxon>Sordariomycetes</taxon>
        <taxon>Hypocreomycetidae</taxon>
        <taxon>Hypocreales</taxon>
        <taxon>Nectriaceae</taxon>
        <taxon>Fusarium</taxon>
        <taxon>Fusarium oxysporum species complex</taxon>
    </lineage>
</organism>
<dbReference type="Proteomes" id="UP000030663">
    <property type="component" value="Unassembled WGS sequence"/>
</dbReference>
<reference evidence="2 3" key="1">
    <citation type="submission" date="2011-11" db="EMBL/GenBank/DDBJ databases">
        <title>The Genome Sequence of Fusarium oxysporum PHW815.</title>
        <authorList>
            <consortium name="The Broad Institute Genome Sequencing Platform"/>
            <person name="Ma L.-J."/>
            <person name="Gale L.R."/>
            <person name="Schwartz D.C."/>
            <person name="Zhou S."/>
            <person name="Corby-Kistler H."/>
            <person name="Young S.K."/>
            <person name="Zeng Q."/>
            <person name="Gargeya S."/>
            <person name="Fitzgerald M."/>
            <person name="Haas B."/>
            <person name="Abouelleil A."/>
            <person name="Alvarado L."/>
            <person name="Arachchi H.M."/>
            <person name="Berlin A."/>
            <person name="Brown A."/>
            <person name="Chapman S.B."/>
            <person name="Chen Z."/>
            <person name="Dunbar C."/>
            <person name="Freedman E."/>
            <person name="Gearin G."/>
            <person name="Goldberg J."/>
            <person name="Griggs A."/>
            <person name="Gujja S."/>
            <person name="Heiman D."/>
            <person name="Howarth C."/>
            <person name="Larson L."/>
            <person name="Lui A."/>
            <person name="MacDonald P.J.P."/>
            <person name="Montmayeur A."/>
            <person name="Murphy C."/>
            <person name="Neiman D."/>
            <person name="Pearson M."/>
            <person name="Priest M."/>
            <person name="Roberts A."/>
            <person name="Saif S."/>
            <person name="Shea T."/>
            <person name="Shenoy N."/>
            <person name="Sisk P."/>
            <person name="Stolte C."/>
            <person name="Sykes S."/>
            <person name="Wortman J."/>
            <person name="Nusbaum C."/>
            <person name="Birren B."/>
        </authorList>
    </citation>
    <scope>NUCLEOTIDE SEQUENCE [LARGE SCALE GENOMIC DNA]</scope>
    <source>
        <strain evidence="2 3">54005</strain>
    </source>
</reference>
<evidence type="ECO:0000313" key="3">
    <source>
        <dbReference type="Proteomes" id="UP000030663"/>
    </source>
</evidence>
<proteinExistence type="predicted"/>
<feature type="compositionally biased region" description="Polar residues" evidence="1">
    <location>
        <begin position="129"/>
        <end position="144"/>
    </location>
</feature>
<evidence type="ECO:0000313" key="2">
    <source>
        <dbReference type="EMBL" id="EXK79714.1"/>
    </source>
</evidence>
<name>X0BMP0_FUSOX</name>